<dbReference type="Pfam" id="PF12770">
    <property type="entry name" value="CHAT"/>
    <property type="match status" value="1"/>
</dbReference>
<dbReference type="InterPro" id="IPR027417">
    <property type="entry name" value="P-loop_NTPase"/>
</dbReference>
<dbReference type="InterPro" id="IPR011990">
    <property type="entry name" value="TPR-like_helical_dom_sf"/>
</dbReference>
<protein>
    <recommendedName>
        <fullName evidence="2">CHAT domain-containing protein</fullName>
    </recommendedName>
</protein>
<dbReference type="Gramene" id="CDF40182">
    <property type="protein sequence ID" value="CDF40182"/>
    <property type="gene ID" value="CHC_T00007038001"/>
</dbReference>
<dbReference type="SUPFAM" id="SSF52540">
    <property type="entry name" value="P-loop containing nucleoside triphosphate hydrolases"/>
    <property type="match status" value="1"/>
</dbReference>
<dbReference type="PROSITE" id="PS50005">
    <property type="entry name" value="TPR"/>
    <property type="match status" value="1"/>
</dbReference>
<dbReference type="KEGG" id="ccp:CHC_T00007038001"/>
<keyword evidence="4" id="KW-1185">Reference proteome</keyword>
<evidence type="ECO:0000313" key="4">
    <source>
        <dbReference type="Proteomes" id="UP000012073"/>
    </source>
</evidence>
<evidence type="ECO:0000259" key="2">
    <source>
        <dbReference type="Pfam" id="PF12770"/>
    </source>
</evidence>
<dbReference type="PANTHER" id="PTHR10098">
    <property type="entry name" value="RAPSYN-RELATED"/>
    <property type="match status" value="1"/>
</dbReference>
<feature type="repeat" description="TPR" evidence="1">
    <location>
        <begin position="1032"/>
        <end position="1065"/>
    </location>
</feature>
<proteinExistence type="predicted"/>
<dbReference type="PANTHER" id="PTHR10098:SF106">
    <property type="entry name" value="TETRATRICOPEPTIDE REPEAT PROTEIN 28-LIKE PROTEIN"/>
    <property type="match status" value="1"/>
</dbReference>
<keyword evidence="1" id="KW-0802">TPR repeat</keyword>
<dbReference type="GeneID" id="17318193"/>
<evidence type="ECO:0000256" key="1">
    <source>
        <dbReference type="PROSITE-ProRule" id="PRU00339"/>
    </source>
</evidence>
<dbReference type="InterPro" id="IPR024983">
    <property type="entry name" value="CHAT_dom"/>
</dbReference>
<feature type="domain" description="CHAT" evidence="2">
    <location>
        <begin position="212"/>
        <end position="379"/>
    </location>
</feature>
<dbReference type="Pfam" id="PF13181">
    <property type="entry name" value="TPR_8"/>
    <property type="match status" value="1"/>
</dbReference>
<dbReference type="Proteomes" id="UP000012073">
    <property type="component" value="Unassembled WGS sequence"/>
</dbReference>
<dbReference type="SMART" id="SM00028">
    <property type="entry name" value="TPR"/>
    <property type="match status" value="4"/>
</dbReference>
<dbReference type="InterPro" id="IPR019734">
    <property type="entry name" value="TPR_rpt"/>
</dbReference>
<dbReference type="Pfam" id="PF13424">
    <property type="entry name" value="TPR_12"/>
    <property type="match status" value="1"/>
</dbReference>
<dbReference type="SUPFAM" id="SSF48452">
    <property type="entry name" value="TPR-like"/>
    <property type="match status" value="2"/>
</dbReference>
<gene>
    <name evidence="3" type="ORF">CHC_T00007038001</name>
</gene>
<reference evidence="4" key="1">
    <citation type="journal article" date="2013" name="Proc. Natl. Acad. Sci. U.S.A.">
        <title>Genome structure and metabolic features in the red seaweed Chondrus crispus shed light on evolution of the Archaeplastida.</title>
        <authorList>
            <person name="Collen J."/>
            <person name="Porcel B."/>
            <person name="Carre W."/>
            <person name="Ball S.G."/>
            <person name="Chaparro C."/>
            <person name="Tonon T."/>
            <person name="Barbeyron T."/>
            <person name="Michel G."/>
            <person name="Noel B."/>
            <person name="Valentin K."/>
            <person name="Elias M."/>
            <person name="Artiguenave F."/>
            <person name="Arun A."/>
            <person name="Aury J.M."/>
            <person name="Barbosa-Neto J.F."/>
            <person name="Bothwell J.H."/>
            <person name="Bouget F.Y."/>
            <person name="Brillet L."/>
            <person name="Cabello-Hurtado F."/>
            <person name="Capella-Gutierrez S."/>
            <person name="Charrier B."/>
            <person name="Cladiere L."/>
            <person name="Cock J.M."/>
            <person name="Coelho S.M."/>
            <person name="Colleoni C."/>
            <person name="Czjzek M."/>
            <person name="Da Silva C."/>
            <person name="Delage L."/>
            <person name="Denoeud F."/>
            <person name="Deschamps P."/>
            <person name="Dittami S.M."/>
            <person name="Gabaldon T."/>
            <person name="Gachon C.M."/>
            <person name="Groisillier A."/>
            <person name="Herve C."/>
            <person name="Jabbari K."/>
            <person name="Katinka M."/>
            <person name="Kloareg B."/>
            <person name="Kowalczyk N."/>
            <person name="Labadie K."/>
            <person name="Leblanc C."/>
            <person name="Lopez P.J."/>
            <person name="McLachlan D.H."/>
            <person name="Meslet-Cladiere L."/>
            <person name="Moustafa A."/>
            <person name="Nehr Z."/>
            <person name="Nyvall Collen P."/>
            <person name="Panaud O."/>
            <person name="Partensky F."/>
            <person name="Poulain J."/>
            <person name="Rensing S.A."/>
            <person name="Rousvoal S."/>
            <person name="Samson G."/>
            <person name="Symeonidi A."/>
            <person name="Weissenbach J."/>
            <person name="Zambounis A."/>
            <person name="Wincker P."/>
            <person name="Boyen C."/>
        </authorList>
    </citation>
    <scope>NUCLEOTIDE SEQUENCE [LARGE SCALE GENOMIC DNA]</scope>
    <source>
        <strain evidence="4">cv. Stackhouse</strain>
    </source>
</reference>
<dbReference type="EMBL" id="HG002134">
    <property type="protein sequence ID" value="CDF40182.1"/>
    <property type="molecule type" value="Genomic_DNA"/>
</dbReference>
<dbReference type="Gene3D" id="3.40.50.300">
    <property type="entry name" value="P-loop containing nucleotide triphosphate hydrolases"/>
    <property type="match status" value="1"/>
</dbReference>
<evidence type="ECO:0000313" key="3">
    <source>
        <dbReference type="EMBL" id="CDF40182.1"/>
    </source>
</evidence>
<organism evidence="3 4">
    <name type="scientific">Chondrus crispus</name>
    <name type="common">Carrageen Irish moss</name>
    <name type="synonym">Polymorpha crispa</name>
    <dbReference type="NCBI Taxonomy" id="2769"/>
    <lineage>
        <taxon>Eukaryota</taxon>
        <taxon>Rhodophyta</taxon>
        <taxon>Florideophyceae</taxon>
        <taxon>Rhodymeniophycidae</taxon>
        <taxon>Gigartinales</taxon>
        <taxon>Gigartinaceae</taxon>
        <taxon>Chondrus</taxon>
    </lineage>
</organism>
<dbReference type="RefSeq" id="XP_005710476.1">
    <property type="nucleotide sequence ID" value="XM_005710419.1"/>
</dbReference>
<accession>R7QNV8</accession>
<dbReference type="OrthoDB" id="5303793at2759"/>
<sequence>MSPVPAPPTTPLHVVLSEASYSPQDESFQVHVHGISEEDPQSPSSTVTVRSPFVSAGHEAKVNWYCEAADREIFPITGRLNTIDKLLQNYGTTLFTMVFGTPETTLPDDHFVSIRVVGSARFCSLHWELLRDPAKLHEPSNGAVVLDPTRCLVRDVQHRSPHHIIPHPINSYPTLNVLFLTARSRTDEKDIPLRIESLAVMDSVRNHDLPLRLDLVRPGTVTALWEKLKLVKPGFYHILHLDCHGTTSDDSFHSPNGIANNRLMFECERFGFTTVSGDEIAHVVDEFKIPIVITSACRSGMSNPGSPSFAYELFSRSNVQCVLAMALSVLVDTTARFVREFYRAILAPSQMNSVRVATTRARLAMHEDPRRNGVMGPIERQDWWIPQLYERKLPNRSETGLFRRCKWEDAALLVESPEDKSLIWEDSELNVKRKNLLINEPVDETTFLGRNDDLHGLEGKVFSQERADNIILLYGMMGCGKTAFVTYVSWWWSVTGLVRDKFVFRMHEKSFSLNHMIWHIYRQLFNVSGYDPTDQSELQRADDRRRVTNHLRENCYVIVIDGAERLCTREGTGRSVSERFESIPSQYESEFESDSEDGRFKSRVNHGSHDREQIAEWLAELQGGKTKVLVGFRGSSESDLMKYIKNRSNNLDLATIVGKYPSRLIGSLSKKWAEVLVKQLLDESGDSSDPKYKALYSYPMLDLYAGNPLVIKLIVGTFKAGDMSNAPHPEDLFESLPKHLTNPSDSMSVMESLEYSFNLLSAPQQEALLFLAPFKGSVSAQGLTHYAHALEQNDDSLTKFDRNAWDSAIKMAVRWGLLTHHERMSSHGGQEAWRIHACLSVLLMRKLCHKRACTSRGTLNELTSSKGYAVLEDADKDKVLHPMLKPMHVAYWKLSLQLYDLLRDSNKVMHDFGRVMTEIEFWNLKRVLRYALEEKQAFYGVLLPMYWYLAAKNDITQRYALCRRIIEKVGVYDRLADIPVSNKVYSMDIPRSYHIYGMLLGHNRLHKLNEAEEWFNRTIRIWKECNNSRELAVTHHELGWVAMNKREFSKAERHYEEALRLSDRLGRSRTLHNMGLLAAEQRNFPRAMQYHEDARQLYEEQKDVRAVASAYHHMAIIAAKVKDFETAEQYAKTALKVRKQREETEQSANVYQLRGNIAQRRVREEDVDSVEAHKSLDFAKRKYTKAMVAYNCDTGYHYGVIPEREMLHENYGLLMAALRRYAVSEDEKRELLRAEMDSYLHLKDGAYPKAEYNLGLLYEELGQDEKAFACYCCAADLTSGVVEGTAEFEACCRAQVAKARCLARGKGVEQDEHKAIGIMLKLQGEIEEEDPLISLGLPEEVT</sequence>
<name>R7QNV8_CHOCR</name>
<dbReference type="Gene3D" id="1.25.40.10">
    <property type="entry name" value="Tetratricopeptide repeat domain"/>
    <property type="match status" value="2"/>
</dbReference>